<feature type="transmembrane region" description="Helical" evidence="7">
    <location>
        <begin position="53"/>
        <end position="78"/>
    </location>
</feature>
<dbReference type="InterPro" id="IPR052049">
    <property type="entry name" value="Electron_transfer_protein"/>
</dbReference>
<dbReference type="GO" id="GO:0005886">
    <property type="term" value="C:plasma membrane"/>
    <property type="evidence" value="ECO:0007669"/>
    <property type="project" value="UniProtKB-SubCell"/>
</dbReference>
<feature type="transmembrane region" description="Helical" evidence="7">
    <location>
        <begin position="20"/>
        <end position="41"/>
    </location>
</feature>
<reference evidence="8 9" key="1">
    <citation type="submission" date="2015-08" db="EMBL/GenBank/DDBJ databases">
        <title>The complete genome sequence of Bacillus beveridgei MLTeJB.</title>
        <authorList>
            <person name="Hanson T.E."/>
            <person name="Mesa C."/>
            <person name="Basesman S.M."/>
            <person name="Oremland R.S."/>
        </authorList>
    </citation>
    <scope>NUCLEOTIDE SEQUENCE [LARGE SCALE GENOMIC DNA]</scope>
    <source>
        <strain evidence="8 9">MLTeJB</strain>
    </source>
</reference>
<dbReference type="KEGG" id="bbev:BBEV_2685"/>
<dbReference type="Pfam" id="PF03916">
    <property type="entry name" value="NrfD"/>
    <property type="match status" value="1"/>
</dbReference>
<protein>
    <submittedName>
        <fullName evidence="8">Polysulfide Reductase NrfD</fullName>
    </submittedName>
</protein>
<feature type="transmembrane region" description="Helical" evidence="7">
    <location>
        <begin position="108"/>
        <end position="126"/>
    </location>
</feature>
<feature type="transmembrane region" description="Helical" evidence="7">
    <location>
        <begin position="290"/>
        <end position="310"/>
    </location>
</feature>
<keyword evidence="5 7" id="KW-1133">Transmembrane helix</keyword>
<dbReference type="InterPro" id="IPR005614">
    <property type="entry name" value="NrfD-like"/>
</dbReference>
<dbReference type="EMBL" id="CP012502">
    <property type="protein sequence ID" value="AOM84023.1"/>
    <property type="molecule type" value="Genomic_DNA"/>
</dbReference>
<sequence length="401" mass="44561">MSELINDQSSIRQHKTFRIVVVAAIGVLVALFAYGAVVTLLQGHDAWGTTDEFSWGILISAYVFFAVGCTGICLLSTLGHRDWILKLVFGDTKFTNTAEFESMGIKPIVLAISFMLTAFTVLFFELKYPLNLAIYAVLSPNFQSAFIWMGFLYGIYLLFLILEVVFYLRKSPKALKIASFLAITTGIIATSNLGAVFGTMPGRAYWTAPYLPIFFIFTALLTGAAALMVLYYFHNQKTREEIVPYMSKLLVLFIIVVGIMTVWNLVSGFIGQYPERYEATMNLLFGDLAISFWVFELGIGLLIPLAIVLLTRSPKLLLAAAVMALVGMMFARHNLVTAGQTVLLQPDASTQVYLMSYVPTFVEMSMTIGALGVLLAFYFIMTRLLNKLEKKEKPSEAQKAS</sequence>
<feature type="transmembrane region" description="Helical" evidence="7">
    <location>
        <begin position="245"/>
        <end position="270"/>
    </location>
</feature>
<gene>
    <name evidence="8" type="ORF">BBEV_2685</name>
</gene>
<feature type="transmembrane region" description="Helical" evidence="7">
    <location>
        <begin position="146"/>
        <end position="168"/>
    </location>
</feature>
<proteinExistence type="inferred from homology"/>
<dbReference type="Proteomes" id="UP000094463">
    <property type="component" value="Chromosome"/>
</dbReference>
<feature type="transmembrane region" description="Helical" evidence="7">
    <location>
        <begin position="210"/>
        <end position="233"/>
    </location>
</feature>
<evidence type="ECO:0000313" key="9">
    <source>
        <dbReference type="Proteomes" id="UP000094463"/>
    </source>
</evidence>
<evidence type="ECO:0000256" key="3">
    <source>
        <dbReference type="ARBA" id="ARBA00022475"/>
    </source>
</evidence>
<dbReference type="PANTHER" id="PTHR34856">
    <property type="entry name" value="PROTEIN NRFD"/>
    <property type="match status" value="1"/>
</dbReference>
<evidence type="ECO:0000256" key="6">
    <source>
        <dbReference type="ARBA" id="ARBA00023136"/>
    </source>
</evidence>
<organism evidence="8 9">
    <name type="scientific">Salisediminibacterium beveridgei</name>
    <dbReference type="NCBI Taxonomy" id="632773"/>
    <lineage>
        <taxon>Bacteria</taxon>
        <taxon>Bacillati</taxon>
        <taxon>Bacillota</taxon>
        <taxon>Bacilli</taxon>
        <taxon>Bacillales</taxon>
        <taxon>Bacillaceae</taxon>
        <taxon>Salisediminibacterium</taxon>
    </lineage>
</organism>
<dbReference type="OrthoDB" id="9772767at2"/>
<evidence type="ECO:0000256" key="1">
    <source>
        <dbReference type="ARBA" id="ARBA00004651"/>
    </source>
</evidence>
<dbReference type="STRING" id="632773.BBEV_2685"/>
<comment type="subcellular location">
    <subcellularLocation>
        <location evidence="1">Cell membrane</location>
        <topology evidence="1">Multi-pass membrane protein</topology>
    </subcellularLocation>
</comment>
<feature type="transmembrane region" description="Helical" evidence="7">
    <location>
        <begin position="180"/>
        <end position="198"/>
    </location>
</feature>
<dbReference type="RefSeq" id="WP_069365941.1">
    <property type="nucleotide sequence ID" value="NZ_CP012502.1"/>
</dbReference>
<feature type="transmembrane region" description="Helical" evidence="7">
    <location>
        <begin position="356"/>
        <end position="381"/>
    </location>
</feature>
<evidence type="ECO:0000256" key="5">
    <source>
        <dbReference type="ARBA" id="ARBA00022989"/>
    </source>
</evidence>
<name>A0A1D7QYD7_9BACI</name>
<evidence type="ECO:0000256" key="2">
    <source>
        <dbReference type="ARBA" id="ARBA00008929"/>
    </source>
</evidence>
<keyword evidence="9" id="KW-1185">Reference proteome</keyword>
<keyword evidence="4 7" id="KW-0812">Transmembrane</keyword>
<keyword evidence="3" id="KW-1003">Cell membrane</keyword>
<evidence type="ECO:0000256" key="7">
    <source>
        <dbReference type="SAM" id="Phobius"/>
    </source>
</evidence>
<evidence type="ECO:0000256" key="4">
    <source>
        <dbReference type="ARBA" id="ARBA00022692"/>
    </source>
</evidence>
<feature type="transmembrane region" description="Helical" evidence="7">
    <location>
        <begin position="317"/>
        <end position="336"/>
    </location>
</feature>
<evidence type="ECO:0000313" key="8">
    <source>
        <dbReference type="EMBL" id="AOM84023.1"/>
    </source>
</evidence>
<dbReference type="AlphaFoldDB" id="A0A1D7QYD7"/>
<accession>A0A1D7QYD7</accession>
<comment type="similarity">
    <text evidence="2">Belongs to the NrfD family.</text>
</comment>
<keyword evidence="6 7" id="KW-0472">Membrane</keyword>
<dbReference type="PANTHER" id="PTHR34856:SF2">
    <property type="entry name" value="PROTEIN NRFD"/>
    <property type="match status" value="1"/>
</dbReference>